<organism evidence="2 3">
    <name type="scientific">Palleronia sediminis</name>
    <dbReference type="NCBI Taxonomy" id="2547833"/>
    <lineage>
        <taxon>Bacteria</taxon>
        <taxon>Pseudomonadati</taxon>
        <taxon>Pseudomonadota</taxon>
        <taxon>Alphaproteobacteria</taxon>
        <taxon>Rhodobacterales</taxon>
        <taxon>Roseobacteraceae</taxon>
        <taxon>Palleronia</taxon>
    </lineage>
</organism>
<evidence type="ECO:0000313" key="2">
    <source>
        <dbReference type="EMBL" id="TDL79421.1"/>
    </source>
</evidence>
<evidence type="ECO:0000313" key="3">
    <source>
        <dbReference type="Proteomes" id="UP000295701"/>
    </source>
</evidence>
<feature type="domain" description="DUF1858" evidence="1">
    <location>
        <begin position="9"/>
        <end position="60"/>
    </location>
</feature>
<gene>
    <name evidence="2" type="ORF">E2L08_10400</name>
</gene>
<dbReference type="Gene3D" id="1.10.3910.10">
    <property type="entry name" value="SP0561-like"/>
    <property type="match status" value="1"/>
</dbReference>
<dbReference type="PANTHER" id="PTHR39341:SF1">
    <property type="entry name" value="DUF1858 DOMAIN-CONTAINING PROTEIN"/>
    <property type="match status" value="1"/>
</dbReference>
<dbReference type="InterPro" id="IPR015077">
    <property type="entry name" value="DUF1858"/>
</dbReference>
<dbReference type="NCBIfam" id="TIGR03980">
    <property type="entry name" value="prismane_assoc"/>
    <property type="match status" value="1"/>
</dbReference>
<dbReference type="PANTHER" id="PTHR39341">
    <property type="entry name" value="BSL7085 PROTEIN"/>
    <property type="match status" value="1"/>
</dbReference>
<name>A0A4R6A6R5_9RHOB</name>
<evidence type="ECO:0000259" key="1">
    <source>
        <dbReference type="Pfam" id="PF08984"/>
    </source>
</evidence>
<comment type="caution">
    <text evidence="2">The sequence shown here is derived from an EMBL/GenBank/DDBJ whole genome shotgun (WGS) entry which is preliminary data.</text>
</comment>
<dbReference type="AlphaFoldDB" id="A0A4R6A6R5"/>
<reference evidence="2 3" key="1">
    <citation type="submission" date="2019-03" db="EMBL/GenBank/DDBJ databases">
        <title>Primorskyibacter sp. SS33 isolated from sediments.</title>
        <authorList>
            <person name="Xunke S."/>
        </authorList>
    </citation>
    <scope>NUCLEOTIDE SEQUENCE [LARGE SCALE GENOMIC DNA]</scope>
    <source>
        <strain evidence="2 3">SS33</strain>
    </source>
</reference>
<proteinExistence type="predicted"/>
<accession>A0A4R6A6R5</accession>
<dbReference type="EMBL" id="SNAA01000010">
    <property type="protein sequence ID" value="TDL79421.1"/>
    <property type="molecule type" value="Genomic_DNA"/>
</dbReference>
<keyword evidence="3" id="KW-1185">Reference proteome</keyword>
<sequence length="71" mass="7801">MPNPRIDDLDLPLDRLMSAWPATVAVFVRHRMLCPGCPIAPFHTVVDACAEYGLDVDSFVSELMAEARVAS</sequence>
<dbReference type="Pfam" id="PF08984">
    <property type="entry name" value="DUF1858"/>
    <property type="match status" value="1"/>
</dbReference>
<dbReference type="Proteomes" id="UP000295701">
    <property type="component" value="Unassembled WGS sequence"/>
</dbReference>
<dbReference type="OrthoDB" id="5397989at2"/>
<dbReference type="InterPro" id="IPR038062">
    <property type="entry name" value="ScdA-like_N_sf"/>
</dbReference>
<dbReference type="InterPro" id="IPR023883">
    <property type="entry name" value="CHP03980_redox-disulphide"/>
</dbReference>
<dbReference type="SUPFAM" id="SSF140683">
    <property type="entry name" value="SP0561-like"/>
    <property type="match status" value="1"/>
</dbReference>
<dbReference type="RefSeq" id="WP_133397012.1">
    <property type="nucleotide sequence ID" value="NZ_SNAA01000010.1"/>
</dbReference>
<protein>
    <submittedName>
        <fullName evidence="2">DUF1858 domain-containing protein</fullName>
    </submittedName>
</protein>